<evidence type="ECO:0000256" key="6">
    <source>
        <dbReference type="SAM" id="MobiDB-lite"/>
    </source>
</evidence>
<dbReference type="Proteomes" id="UP001474421">
    <property type="component" value="Unassembled WGS sequence"/>
</dbReference>
<feature type="compositionally biased region" description="Low complexity" evidence="6">
    <location>
        <begin position="469"/>
        <end position="483"/>
    </location>
</feature>
<feature type="region of interest" description="Disordered" evidence="6">
    <location>
        <begin position="215"/>
        <end position="537"/>
    </location>
</feature>
<keyword evidence="4" id="KW-0687">Ribonucleoprotein</keyword>
<evidence type="ECO:0000256" key="2">
    <source>
        <dbReference type="ARBA" id="ARBA00022884"/>
    </source>
</evidence>
<name>A0AAW1AVA4_CROAD</name>
<organism evidence="8 9">
    <name type="scientific">Crotalus adamanteus</name>
    <name type="common">Eastern diamondback rattlesnake</name>
    <dbReference type="NCBI Taxonomy" id="8729"/>
    <lineage>
        <taxon>Eukaryota</taxon>
        <taxon>Metazoa</taxon>
        <taxon>Chordata</taxon>
        <taxon>Craniata</taxon>
        <taxon>Vertebrata</taxon>
        <taxon>Euteleostomi</taxon>
        <taxon>Lepidosauria</taxon>
        <taxon>Squamata</taxon>
        <taxon>Bifurcata</taxon>
        <taxon>Unidentata</taxon>
        <taxon>Episquamata</taxon>
        <taxon>Toxicofera</taxon>
        <taxon>Serpentes</taxon>
        <taxon>Colubroidea</taxon>
        <taxon>Viperidae</taxon>
        <taxon>Crotalinae</taxon>
        <taxon>Crotalus</taxon>
    </lineage>
</organism>
<dbReference type="Pfam" id="PF08081">
    <property type="entry name" value="RBM1CTR"/>
    <property type="match status" value="1"/>
</dbReference>
<dbReference type="SMART" id="SM00361">
    <property type="entry name" value="RRM_1"/>
    <property type="match status" value="1"/>
</dbReference>
<dbReference type="InterPro" id="IPR035979">
    <property type="entry name" value="RBD_domain_sf"/>
</dbReference>
<keyword evidence="2 5" id="KW-0694">RNA-binding</keyword>
<reference evidence="8 9" key="1">
    <citation type="journal article" date="2024" name="Proc. Natl. Acad. Sci. U.S.A.">
        <title>The genetic regulatory architecture and epigenomic basis for age-related changes in rattlesnake venom.</title>
        <authorList>
            <person name="Hogan M.P."/>
            <person name="Holding M.L."/>
            <person name="Nystrom G.S."/>
            <person name="Colston T.J."/>
            <person name="Bartlett D.A."/>
            <person name="Mason A.J."/>
            <person name="Ellsworth S.A."/>
            <person name="Rautsaw R.M."/>
            <person name="Lawrence K.C."/>
            <person name="Strickland J.L."/>
            <person name="He B."/>
            <person name="Fraser P."/>
            <person name="Margres M.J."/>
            <person name="Gilbert D.M."/>
            <person name="Gibbs H.L."/>
            <person name="Parkinson C.L."/>
            <person name="Rokyta D.R."/>
        </authorList>
    </citation>
    <scope>NUCLEOTIDE SEQUENCE [LARGE SCALE GENOMIC DNA]</scope>
    <source>
        <strain evidence="8">DRR0105</strain>
    </source>
</reference>
<dbReference type="GO" id="GO:0003723">
    <property type="term" value="F:RNA binding"/>
    <property type="evidence" value="ECO:0007669"/>
    <property type="project" value="UniProtKB-UniRule"/>
</dbReference>
<dbReference type="InterPro" id="IPR012604">
    <property type="entry name" value="RBM1CTR"/>
</dbReference>
<sequence length="537" mass="58413">MRVGRRGSKRGGDVTIARQERRRRPRTEETRPGLGGALATTSHVTRMRRRHLRSGQHQGAVQARRVGARSRAAALAAPCSRMCRQPPPPAVTRAHFFCLPNPGHASSLSPCFHPGFQAQFERADVTYIKALSPLFLFSASLQAGGDEIPKPVKMVEADRPGKLFVGGLNIETNEKALEAVFGKYGRIVEVLLMKDRETNKSRGFAFVTFESPADAKDAARDMNGKSLDGKSIKVEQATKPTFESSRRGPPPPRSRGPPRGLRGGRGSSGTRGPPSRGSHLGSSRGPLPMKRGPPPRSGGPPSKRPAPSGPVRSSSGMGGRAPLSRGRDSYGGPPRRDPLPSRRDVYLSPRDDGYSTKDSYSSRDYPSSRDTRDYAPPPREYTYRDYGHSSSRDEYPSRGYSYSSYSDRDGYGGRDRDYSDHPSGGSYRDSYESYGNSRSAPPARGPPPSYGGSSRYDDYGSTRDGYGGSRESYSSSRSDVYSSGRDRVGRQDRGLPPSMERGYPPPRDSYSSSSRGAPRGGGRGGSRSDRGGGRSRY</sequence>
<dbReference type="Gene3D" id="3.30.70.330">
    <property type="match status" value="1"/>
</dbReference>
<dbReference type="CDD" id="cd12382">
    <property type="entry name" value="RRM_RBMX_like"/>
    <property type="match status" value="1"/>
</dbReference>
<dbReference type="PROSITE" id="PS50102">
    <property type="entry name" value="RRM"/>
    <property type="match status" value="1"/>
</dbReference>
<evidence type="ECO:0000256" key="4">
    <source>
        <dbReference type="ARBA" id="ARBA00023274"/>
    </source>
</evidence>
<evidence type="ECO:0000313" key="8">
    <source>
        <dbReference type="EMBL" id="KAK9393615.1"/>
    </source>
</evidence>
<feature type="compositionally biased region" description="Basic and acidic residues" evidence="6">
    <location>
        <begin position="215"/>
        <end position="233"/>
    </location>
</feature>
<feature type="compositionally biased region" description="Basic and acidic residues" evidence="6">
    <location>
        <begin position="526"/>
        <end position="537"/>
    </location>
</feature>
<dbReference type="SMART" id="SM00360">
    <property type="entry name" value="RRM"/>
    <property type="match status" value="1"/>
</dbReference>
<dbReference type="GO" id="GO:1990904">
    <property type="term" value="C:ribonucleoprotein complex"/>
    <property type="evidence" value="ECO:0007669"/>
    <property type="project" value="UniProtKB-KW"/>
</dbReference>
<feature type="compositionally biased region" description="Pro residues" evidence="6">
    <location>
        <begin position="291"/>
        <end position="308"/>
    </location>
</feature>
<evidence type="ECO:0000256" key="1">
    <source>
        <dbReference type="ARBA" id="ARBA00004123"/>
    </source>
</evidence>
<feature type="region of interest" description="Disordered" evidence="6">
    <location>
        <begin position="1"/>
        <end position="37"/>
    </location>
</feature>
<dbReference type="AlphaFoldDB" id="A0AAW1AVA4"/>
<feature type="compositionally biased region" description="Basic and acidic residues" evidence="6">
    <location>
        <begin position="334"/>
        <end position="355"/>
    </location>
</feature>
<dbReference type="PANTHER" id="PTHR48034">
    <property type="entry name" value="TRANSFORMER-2 SEX-DETERMINING PROTEIN-RELATED"/>
    <property type="match status" value="1"/>
</dbReference>
<keyword evidence="3" id="KW-0539">Nucleus</keyword>
<comment type="caution">
    <text evidence="8">The sequence shown here is derived from an EMBL/GenBank/DDBJ whole genome shotgun (WGS) entry which is preliminary data.</text>
</comment>
<evidence type="ECO:0000256" key="3">
    <source>
        <dbReference type="ARBA" id="ARBA00023242"/>
    </source>
</evidence>
<dbReference type="SUPFAM" id="SSF54928">
    <property type="entry name" value="RNA-binding domain, RBD"/>
    <property type="match status" value="1"/>
</dbReference>
<evidence type="ECO:0000313" key="9">
    <source>
        <dbReference type="Proteomes" id="UP001474421"/>
    </source>
</evidence>
<dbReference type="InterPro" id="IPR050441">
    <property type="entry name" value="RBM"/>
</dbReference>
<dbReference type="Pfam" id="PF00076">
    <property type="entry name" value="RRM_1"/>
    <property type="match status" value="1"/>
</dbReference>
<proteinExistence type="predicted"/>
<dbReference type="FunFam" id="3.30.70.330:FF:000119">
    <property type="entry name" value="RNA-binding motif protein, X chromosome"/>
    <property type="match status" value="1"/>
</dbReference>
<feature type="compositionally biased region" description="Basic and acidic residues" evidence="6">
    <location>
        <begin position="484"/>
        <end position="493"/>
    </location>
</feature>
<dbReference type="EMBL" id="JAOTOJ010000013">
    <property type="protein sequence ID" value="KAK9393615.1"/>
    <property type="molecule type" value="Genomic_DNA"/>
</dbReference>
<feature type="compositionally biased region" description="Basic and acidic residues" evidence="6">
    <location>
        <begin position="406"/>
        <end position="420"/>
    </location>
</feature>
<gene>
    <name evidence="8" type="ORF">NXF25_016067</name>
</gene>
<dbReference type="InterPro" id="IPR003954">
    <property type="entry name" value="RRM_euk-type"/>
</dbReference>
<protein>
    <submittedName>
        <fullName evidence="8">RNA-binding motif protein X chromosome</fullName>
    </submittedName>
</protein>
<dbReference type="InterPro" id="IPR012677">
    <property type="entry name" value="Nucleotide-bd_a/b_plait_sf"/>
</dbReference>
<dbReference type="InterPro" id="IPR000504">
    <property type="entry name" value="RRM_dom"/>
</dbReference>
<evidence type="ECO:0000256" key="5">
    <source>
        <dbReference type="PROSITE-ProRule" id="PRU00176"/>
    </source>
</evidence>
<comment type="subcellular location">
    <subcellularLocation>
        <location evidence="1">Nucleus</location>
    </subcellularLocation>
</comment>
<dbReference type="GO" id="GO:0005634">
    <property type="term" value="C:nucleus"/>
    <property type="evidence" value="ECO:0007669"/>
    <property type="project" value="UniProtKB-SubCell"/>
</dbReference>
<keyword evidence="9" id="KW-1185">Reference proteome</keyword>
<feature type="compositionally biased region" description="Basic and acidic residues" evidence="6">
    <location>
        <begin position="381"/>
        <end position="396"/>
    </location>
</feature>
<accession>A0AAW1AVA4</accession>
<feature type="domain" description="RRM" evidence="7">
    <location>
        <begin position="161"/>
        <end position="239"/>
    </location>
</feature>
<evidence type="ECO:0000259" key="7">
    <source>
        <dbReference type="PROSITE" id="PS50102"/>
    </source>
</evidence>
<feature type="compositionally biased region" description="Low complexity" evidence="6">
    <location>
        <begin position="508"/>
        <end position="517"/>
    </location>
</feature>